<dbReference type="GO" id="GO:0005778">
    <property type="term" value="C:peroxisomal membrane"/>
    <property type="evidence" value="ECO:0007669"/>
    <property type="project" value="UniProtKB-SubCell"/>
</dbReference>
<dbReference type="GO" id="GO:0080122">
    <property type="term" value="F:AMP transmembrane transporter activity"/>
    <property type="evidence" value="ECO:0007669"/>
    <property type="project" value="TreeGrafter"/>
</dbReference>
<dbReference type="OMA" id="PLEMINT"/>
<dbReference type="GO" id="GO:0015228">
    <property type="term" value="F:coenzyme A transmembrane transporter activity"/>
    <property type="evidence" value="ECO:0007669"/>
    <property type="project" value="TreeGrafter"/>
</dbReference>
<feature type="transmembrane region" description="Helical" evidence="11">
    <location>
        <begin position="113"/>
        <end position="133"/>
    </location>
</feature>
<evidence type="ECO:0000313" key="13">
    <source>
        <dbReference type="EnsemblMetazoa" id="CapteP226474"/>
    </source>
</evidence>
<dbReference type="OrthoDB" id="10266426at2759"/>
<dbReference type="HOGENOM" id="CLU_015166_6_3_1"/>
<evidence type="ECO:0000256" key="3">
    <source>
        <dbReference type="ARBA" id="ARBA00022448"/>
    </source>
</evidence>
<accession>R7UVP2</accession>
<dbReference type="InterPro" id="IPR018108">
    <property type="entry name" value="MCP_transmembrane"/>
</dbReference>
<dbReference type="EnsemblMetazoa" id="CapteT226474">
    <property type="protein sequence ID" value="CapteP226474"/>
    <property type="gene ID" value="CapteG226474"/>
</dbReference>
<evidence type="ECO:0000256" key="5">
    <source>
        <dbReference type="ARBA" id="ARBA00022737"/>
    </source>
</evidence>
<keyword evidence="4 9" id="KW-0812">Transmembrane</keyword>
<sequence>MPSQWISTKGVFSYKNLVHAVAGAAGSSFAITTFYPLDAARTRVQVDENRKAKYSPEVVLEVFEEEGIEGLYRGWFPVVTSICCSNFVYFYVFNGLKAVCYGRNDTPYPAKDLLLAFLAGVTNVLSTTPLWVANTRLKLQGTLLRRQTSFSERGLPHYYGMFHALKTIYRQEGLFALWCGTLPSVVLASNPAVQFMVYEALKRRYAANGNAKNVGGFVYFMMGALSKMVATFITYPLQVIQARLRAGHNKRGNGFRGMLYALDQIYEKYGFKGLYKGLELKLTQTVLMAALMFFTYEKIASIVFRIMRAEKLKTVLVAS</sequence>
<feature type="repeat" description="Solcar" evidence="9">
    <location>
        <begin position="214"/>
        <end position="302"/>
    </location>
</feature>
<dbReference type="PROSITE" id="PS50920">
    <property type="entry name" value="SOLCAR"/>
    <property type="match status" value="3"/>
</dbReference>
<dbReference type="InterPro" id="IPR023395">
    <property type="entry name" value="MCP_dom_sf"/>
</dbReference>
<evidence type="ECO:0000256" key="9">
    <source>
        <dbReference type="PROSITE-ProRule" id="PRU00282"/>
    </source>
</evidence>
<proteinExistence type="inferred from homology"/>
<evidence type="ECO:0000256" key="8">
    <source>
        <dbReference type="ARBA" id="ARBA00023140"/>
    </source>
</evidence>
<keyword evidence="3 10" id="KW-0813">Transport</keyword>
<feature type="transmembrane region" description="Helical" evidence="11">
    <location>
        <begin position="217"/>
        <end position="237"/>
    </location>
</feature>
<dbReference type="PANTHER" id="PTHR45939">
    <property type="entry name" value="PEROXISOMAL MEMBRANE PROTEIN PMP34-RELATED"/>
    <property type="match status" value="1"/>
</dbReference>
<dbReference type="GO" id="GO:0044610">
    <property type="term" value="F:FMN transmembrane transporter activity"/>
    <property type="evidence" value="ECO:0007669"/>
    <property type="project" value="TreeGrafter"/>
</dbReference>
<feature type="repeat" description="Solcar" evidence="9">
    <location>
        <begin position="107"/>
        <end position="204"/>
    </location>
</feature>
<evidence type="ECO:0000256" key="1">
    <source>
        <dbReference type="ARBA" id="ARBA00004585"/>
    </source>
</evidence>
<dbReference type="PANTHER" id="PTHR45939:SF5">
    <property type="entry name" value="PEROXISOMAL MEMBRANE PROTEIN PMP34"/>
    <property type="match status" value="1"/>
</dbReference>
<feature type="transmembrane region" description="Helical" evidence="11">
    <location>
        <begin position="74"/>
        <end position="93"/>
    </location>
</feature>
<evidence type="ECO:0000256" key="7">
    <source>
        <dbReference type="ARBA" id="ARBA00023136"/>
    </source>
</evidence>
<evidence type="ECO:0000256" key="2">
    <source>
        <dbReference type="ARBA" id="ARBA00006375"/>
    </source>
</evidence>
<protein>
    <submittedName>
        <fullName evidence="12 13">Uncharacterized protein</fullName>
    </submittedName>
</protein>
<name>R7UVP2_CAPTE</name>
<dbReference type="Proteomes" id="UP000014760">
    <property type="component" value="Unassembled WGS sequence"/>
</dbReference>
<dbReference type="FunCoup" id="R7UVP2">
    <property type="interactions" value="504"/>
</dbReference>
<dbReference type="Gene3D" id="1.50.40.10">
    <property type="entry name" value="Mitochondrial carrier domain"/>
    <property type="match status" value="1"/>
</dbReference>
<dbReference type="GO" id="GO:0015217">
    <property type="term" value="F:ADP transmembrane transporter activity"/>
    <property type="evidence" value="ECO:0007669"/>
    <property type="project" value="TreeGrafter"/>
</dbReference>
<keyword evidence="5" id="KW-0677">Repeat</keyword>
<dbReference type="GO" id="GO:0051724">
    <property type="term" value="F:NAD transmembrane transporter activity"/>
    <property type="evidence" value="ECO:0007669"/>
    <property type="project" value="TreeGrafter"/>
</dbReference>
<keyword evidence="14" id="KW-1185">Reference proteome</keyword>
<evidence type="ECO:0000313" key="12">
    <source>
        <dbReference type="EMBL" id="ELU07461.1"/>
    </source>
</evidence>
<dbReference type="AlphaFoldDB" id="R7UVP2"/>
<reference evidence="13" key="3">
    <citation type="submission" date="2015-06" db="UniProtKB">
        <authorList>
            <consortium name="EnsemblMetazoa"/>
        </authorList>
    </citation>
    <scope>IDENTIFICATION</scope>
</reference>
<evidence type="ECO:0000313" key="14">
    <source>
        <dbReference type="Proteomes" id="UP000014760"/>
    </source>
</evidence>
<dbReference type="SUPFAM" id="SSF103506">
    <property type="entry name" value="Mitochondrial carrier"/>
    <property type="match status" value="1"/>
</dbReference>
<dbReference type="EMBL" id="KB299905">
    <property type="protein sequence ID" value="ELU07461.1"/>
    <property type="molecule type" value="Genomic_DNA"/>
</dbReference>
<evidence type="ECO:0000256" key="6">
    <source>
        <dbReference type="ARBA" id="ARBA00022989"/>
    </source>
</evidence>
<evidence type="ECO:0000256" key="11">
    <source>
        <dbReference type="SAM" id="Phobius"/>
    </source>
</evidence>
<feature type="transmembrane region" description="Helical" evidence="11">
    <location>
        <begin position="175"/>
        <end position="197"/>
    </location>
</feature>
<keyword evidence="6 11" id="KW-1133">Transmembrane helix</keyword>
<reference evidence="14" key="1">
    <citation type="submission" date="2012-12" db="EMBL/GenBank/DDBJ databases">
        <authorList>
            <person name="Hellsten U."/>
            <person name="Grimwood J."/>
            <person name="Chapman J.A."/>
            <person name="Shapiro H."/>
            <person name="Aerts A."/>
            <person name="Otillar R.P."/>
            <person name="Terry A.Y."/>
            <person name="Boore J.L."/>
            <person name="Simakov O."/>
            <person name="Marletaz F."/>
            <person name="Cho S.-J."/>
            <person name="Edsinger-Gonzales E."/>
            <person name="Havlak P."/>
            <person name="Kuo D.-H."/>
            <person name="Larsson T."/>
            <person name="Lv J."/>
            <person name="Arendt D."/>
            <person name="Savage R."/>
            <person name="Osoegawa K."/>
            <person name="de Jong P."/>
            <person name="Lindberg D.R."/>
            <person name="Seaver E.C."/>
            <person name="Weisblat D.A."/>
            <person name="Putnam N.H."/>
            <person name="Grigoriev I.V."/>
            <person name="Rokhsar D.S."/>
        </authorList>
    </citation>
    <scope>NUCLEOTIDE SEQUENCE</scope>
    <source>
        <strain evidence="14">I ESC-2004</strain>
    </source>
</reference>
<organism evidence="12">
    <name type="scientific">Capitella teleta</name>
    <name type="common">Polychaete worm</name>
    <dbReference type="NCBI Taxonomy" id="283909"/>
    <lineage>
        <taxon>Eukaryota</taxon>
        <taxon>Metazoa</taxon>
        <taxon>Spiralia</taxon>
        <taxon>Lophotrochozoa</taxon>
        <taxon>Annelida</taxon>
        <taxon>Polychaeta</taxon>
        <taxon>Sedentaria</taxon>
        <taxon>Scolecida</taxon>
        <taxon>Capitellidae</taxon>
        <taxon>Capitella</taxon>
    </lineage>
</organism>
<dbReference type="Pfam" id="PF00153">
    <property type="entry name" value="Mito_carr"/>
    <property type="match status" value="3"/>
</dbReference>
<dbReference type="InterPro" id="IPR052217">
    <property type="entry name" value="Mito/Peroxisomal_Carrier"/>
</dbReference>
<feature type="repeat" description="Solcar" evidence="9">
    <location>
        <begin position="14"/>
        <end position="99"/>
    </location>
</feature>
<gene>
    <name evidence="12" type="ORF">CAPTEDRAFT_226474</name>
</gene>
<dbReference type="GO" id="GO:0005347">
    <property type="term" value="F:ATP transmembrane transporter activity"/>
    <property type="evidence" value="ECO:0007669"/>
    <property type="project" value="TreeGrafter"/>
</dbReference>
<keyword evidence="7 9" id="KW-0472">Membrane</keyword>
<dbReference type="GO" id="GO:0015230">
    <property type="term" value="F:FAD transmembrane transporter activity"/>
    <property type="evidence" value="ECO:0007669"/>
    <property type="project" value="TreeGrafter"/>
</dbReference>
<dbReference type="STRING" id="283909.R7UVP2"/>
<comment type="subcellular location">
    <subcellularLocation>
        <location evidence="1">Peroxisome membrane</location>
        <topology evidence="1">Multi-pass membrane protein</topology>
    </subcellularLocation>
</comment>
<keyword evidence="8" id="KW-0576">Peroxisome</keyword>
<evidence type="ECO:0000256" key="10">
    <source>
        <dbReference type="RuleBase" id="RU000488"/>
    </source>
</evidence>
<dbReference type="EMBL" id="AMQN01007080">
    <property type="status" value="NOT_ANNOTATED_CDS"/>
    <property type="molecule type" value="Genomic_DNA"/>
</dbReference>
<reference evidence="12 14" key="2">
    <citation type="journal article" date="2013" name="Nature">
        <title>Insights into bilaterian evolution from three spiralian genomes.</title>
        <authorList>
            <person name="Simakov O."/>
            <person name="Marletaz F."/>
            <person name="Cho S.J."/>
            <person name="Edsinger-Gonzales E."/>
            <person name="Havlak P."/>
            <person name="Hellsten U."/>
            <person name="Kuo D.H."/>
            <person name="Larsson T."/>
            <person name="Lv J."/>
            <person name="Arendt D."/>
            <person name="Savage R."/>
            <person name="Osoegawa K."/>
            <person name="de Jong P."/>
            <person name="Grimwood J."/>
            <person name="Chapman J.A."/>
            <person name="Shapiro H."/>
            <person name="Aerts A."/>
            <person name="Otillar R.P."/>
            <person name="Terry A.Y."/>
            <person name="Boore J.L."/>
            <person name="Grigoriev I.V."/>
            <person name="Lindberg D.R."/>
            <person name="Seaver E.C."/>
            <person name="Weisblat D.A."/>
            <person name="Putnam N.H."/>
            <person name="Rokhsar D.S."/>
        </authorList>
    </citation>
    <scope>NUCLEOTIDE SEQUENCE</scope>
    <source>
        <strain evidence="12 14">I ESC-2004</strain>
    </source>
</reference>
<comment type="similarity">
    <text evidence="2 10">Belongs to the mitochondrial carrier (TC 2.A.29) family.</text>
</comment>
<evidence type="ECO:0000256" key="4">
    <source>
        <dbReference type="ARBA" id="ARBA00022692"/>
    </source>
</evidence>